<dbReference type="SFLD" id="SFLDS00029">
    <property type="entry name" value="Radical_SAM"/>
    <property type="match status" value="1"/>
</dbReference>
<dbReference type="GO" id="GO:0046872">
    <property type="term" value="F:metal ion binding"/>
    <property type="evidence" value="ECO:0007669"/>
    <property type="project" value="UniProtKB-KW"/>
</dbReference>
<dbReference type="InterPro" id="IPR010994">
    <property type="entry name" value="RuvA_2-like"/>
</dbReference>
<dbReference type="GO" id="GO:0051536">
    <property type="term" value="F:iron-sulfur cluster binding"/>
    <property type="evidence" value="ECO:0007669"/>
    <property type="project" value="UniProtKB-KW"/>
</dbReference>
<evidence type="ECO:0000256" key="3">
    <source>
        <dbReference type="ARBA" id="ARBA00022723"/>
    </source>
</evidence>
<dbReference type="Proteomes" id="UP000035860">
    <property type="component" value="Unassembled WGS sequence"/>
</dbReference>
<keyword evidence="4" id="KW-0408">Iron</keyword>
<dbReference type="PANTHER" id="PTHR21180:SF9">
    <property type="entry name" value="TYPE II SECRETION SYSTEM PROTEIN K"/>
    <property type="match status" value="1"/>
</dbReference>
<dbReference type="SUPFAM" id="SSF47781">
    <property type="entry name" value="RuvA domain 2-like"/>
    <property type="match status" value="1"/>
</dbReference>
<dbReference type="eggNOG" id="COG4277">
    <property type="taxonomic scope" value="Bacteria"/>
</dbReference>
<comment type="caution">
    <text evidence="7">The sequence shown here is derived from an EMBL/GenBank/DDBJ whole genome shotgun (WGS) entry which is preliminary data.</text>
</comment>
<dbReference type="EMBL" id="AOMT01000026">
    <property type="protein sequence ID" value="KDN24855.1"/>
    <property type="molecule type" value="Genomic_DNA"/>
</dbReference>
<evidence type="ECO:0000256" key="1">
    <source>
        <dbReference type="ARBA" id="ARBA00001966"/>
    </source>
</evidence>
<dbReference type="InterPro" id="IPR058240">
    <property type="entry name" value="rSAM_sf"/>
</dbReference>
<evidence type="ECO:0000313" key="8">
    <source>
        <dbReference type="Proteomes" id="UP000035860"/>
    </source>
</evidence>
<dbReference type="SUPFAM" id="SSF102114">
    <property type="entry name" value="Radical SAM enzymes"/>
    <property type="match status" value="1"/>
</dbReference>
<accession>A0A066UCM9</accession>
<dbReference type="NCBIfam" id="TIGR03916">
    <property type="entry name" value="rSAM_link_UDG"/>
    <property type="match status" value="1"/>
</dbReference>
<keyword evidence="3" id="KW-0479">Metal-binding</keyword>
<proteinExistence type="predicted"/>
<dbReference type="RefSeq" id="WP_036366388.1">
    <property type="nucleotide sequence ID" value="NZ_AOMT01000026.1"/>
</dbReference>
<dbReference type="Pfam" id="PF04055">
    <property type="entry name" value="Radical_SAM"/>
    <property type="match status" value="1"/>
</dbReference>
<sequence>MNSTRIEEKLSILADAAKYDVSCSSSGGNRKNTGGLGNASKSGICHSFTEDGRCVSLLKILFTNHCIYDCAYCTSRRSNDTPRAAFTVEEVVDLTMQFYRRNYIEGLFLSSGIFKNADYTMERLVRVAKTLRTEHRFQGYIHLKTIPGASDELMKEAGLYADRLSVNMEIPTKSGLALLAPEKNHDDMKAPMQTVQEQIVQFKESKKVHKHAPKFTPAGQSTQFIIGATGETDHQIIRLSSHFYQKYELRRVYYSGYVPMLSDKRLPDISTPVPLVRENRLYQADWLMRFYGFHADEIVDADSPFLDLQFDPKLAWAIRHREHFPVNIQTAPYEMVLRVPGIGVRTAKKIVKSRKFTALTLDHLKQMGAAVNRARYFVALSVPNPYLNDLTRENFRELLMGNTKTKFSEHRTGQLSLF</sequence>
<evidence type="ECO:0000313" key="7">
    <source>
        <dbReference type="EMBL" id="KDN24855.1"/>
    </source>
</evidence>
<gene>
    <name evidence="7" type="ORF">MBO_07868</name>
</gene>
<protein>
    <submittedName>
        <fullName evidence="7">Radical SAM domain-containing protein</fullName>
    </submittedName>
</protein>
<evidence type="ECO:0000256" key="4">
    <source>
        <dbReference type="ARBA" id="ARBA00023004"/>
    </source>
</evidence>
<keyword evidence="2" id="KW-0949">S-adenosyl-L-methionine</keyword>
<comment type="cofactor">
    <cofactor evidence="1">
        <name>[4Fe-4S] cluster</name>
        <dbReference type="ChEBI" id="CHEBI:49883"/>
    </cofactor>
</comment>
<name>A0A066UCM9_9GAMM</name>
<dbReference type="InterPro" id="IPR013785">
    <property type="entry name" value="Aldolase_TIM"/>
</dbReference>
<dbReference type="AlphaFoldDB" id="A0A066UCM9"/>
<evidence type="ECO:0000256" key="2">
    <source>
        <dbReference type="ARBA" id="ARBA00022691"/>
    </source>
</evidence>
<dbReference type="Gene3D" id="3.20.20.70">
    <property type="entry name" value="Aldolase class I"/>
    <property type="match status" value="1"/>
</dbReference>
<dbReference type="OrthoDB" id="9801154at2"/>
<evidence type="ECO:0000256" key="5">
    <source>
        <dbReference type="ARBA" id="ARBA00023014"/>
    </source>
</evidence>
<keyword evidence="5" id="KW-0411">Iron-sulfur</keyword>
<keyword evidence="8" id="KW-1185">Reference proteome</keyword>
<dbReference type="PANTHER" id="PTHR21180">
    <property type="entry name" value="ENDONUCLEASE/EXONUCLEASE/PHOSPHATASE FAMILY DOMAIN-CONTAINING PROTEIN 1"/>
    <property type="match status" value="1"/>
</dbReference>
<organism evidence="7 8">
    <name type="scientific">Moraxella bovoculi 237</name>
    <dbReference type="NCBI Taxonomy" id="743974"/>
    <lineage>
        <taxon>Bacteria</taxon>
        <taxon>Pseudomonadati</taxon>
        <taxon>Pseudomonadota</taxon>
        <taxon>Gammaproteobacteria</taxon>
        <taxon>Moraxellales</taxon>
        <taxon>Moraxellaceae</taxon>
        <taxon>Moraxella</taxon>
    </lineage>
</organism>
<dbReference type="InterPro" id="IPR023874">
    <property type="entry name" value="DNA_rSAM_put"/>
</dbReference>
<dbReference type="Gene3D" id="1.10.150.320">
    <property type="entry name" value="Photosystem II 12 kDa extrinsic protein"/>
    <property type="match status" value="1"/>
</dbReference>
<evidence type="ECO:0000259" key="6">
    <source>
        <dbReference type="Pfam" id="PF04055"/>
    </source>
</evidence>
<dbReference type="GO" id="GO:0003824">
    <property type="term" value="F:catalytic activity"/>
    <property type="evidence" value="ECO:0007669"/>
    <property type="project" value="InterPro"/>
</dbReference>
<dbReference type="InterPro" id="IPR051675">
    <property type="entry name" value="Endo/Exo/Phosphatase_dom_1"/>
</dbReference>
<feature type="domain" description="Radical SAM core" evidence="6">
    <location>
        <begin position="60"/>
        <end position="238"/>
    </location>
</feature>
<reference evidence="7 8" key="1">
    <citation type="journal article" date="2014" name="Genome Announc.">
        <title>Draft Genome Sequence of Moraxella bovoculi Strain 237T (ATCC BAA-1259T) Isolated from a Calf with Infectious Bovine Keratoconjunctivitis.</title>
        <authorList>
            <person name="Calcutt M.J."/>
            <person name="Foecking M.F."/>
            <person name="Martin N.T."/>
            <person name="Mhlanga-Mutangadura T."/>
            <person name="Reilly T.J."/>
        </authorList>
    </citation>
    <scope>NUCLEOTIDE SEQUENCE [LARGE SCALE GENOMIC DNA]</scope>
    <source>
        <strain evidence="7 8">237</strain>
    </source>
</reference>
<dbReference type="InterPro" id="IPR007197">
    <property type="entry name" value="rSAM"/>
</dbReference>
<dbReference type="SFLD" id="SFLDG01102">
    <property type="entry name" value="Uncharacterised_Radical_SAM_Su"/>
    <property type="match status" value="1"/>
</dbReference>
<dbReference type="CDD" id="cd01335">
    <property type="entry name" value="Radical_SAM"/>
    <property type="match status" value="1"/>
</dbReference>